<protein>
    <submittedName>
        <fullName evidence="2">Uncharacterized protein</fullName>
    </submittedName>
</protein>
<gene>
    <name evidence="2" type="ORF">LGQ03_02695</name>
</gene>
<dbReference type="EMBL" id="JAJATZ010000001">
    <property type="protein sequence ID" value="MCB5198139.1"/>
    <property type="molecule type" value="Genomic_DNA"/>
</dbReference>
<proteinExistence type="predicted"/>
<evidence type="ECO:0000313" key="2">
    <source>
        <dbReference type="EMBL" id="MCB5198139.1"/>
    </source>
</evidence>
<comment type="caution">
    <text evidence="2">The sequence shown here is derived from an EMBL/GenBank/DDBJ whole genome shotgun (WGS) entry which is preliminary data.</text>
</comment>
<keyword evidence="1" id="KW-0732">Signal</keyword>
<organism evidence="2 3">
    <name type="scientific">Loktanella gaetbuli</name>
    <dbReference type="NCBI Taxonomy" id="2881335"/>
    <lineage>
        <taxon>Bacteria</taxon>
        <taxon>Pseudomonadati</taxon>
        <taxon>Pseudomonadota</taxon>
        <taxon>Alphaproteobacteria</taxon>
        <taxon>Rhodobacterales</taxon>
        <taxon>Roseobacteraceae</taxon>
        <taxon>Loktanella</taxon>
    </lineage>
</organism>
<sequence length="204" mass="20824">MFRPFVAALILCGQAAAADICQSTIEAITVQIDTETLAVAPAPTTRRERLLNFPARSFDFITRDQRACTSQEVFAFLAQVETVDDKCLSYTDAETGFLLVPGPRNFRGRCNASTVCTKVNGTRDAVATATVAITDVALGTGDSTLSKVTHTTGAMVLSGTGATISGALGSAVTGVTAAVGAPIALTAAAVTAVAVGGAIYICAD</sequence>
<feature type="chain" id="PRO_5047331266" evidence="1">
    <location>
        <begin position="18"/>
        <end position="204"/>
    </location>
</feature>
<evidence type="ECO:0000256" key="1">
    <source>
        <dbReference type="SAM" id="SignalP"/>
    </source>
</evidence>
<evidence type="ECO:0000313" key="3">
    <source>
        <dbReference type="Proteomes" id="UP001138961"/>
    </source>
</evidence>
<dbReference type="RefSeq" id="WP_226747136.1">
    <property type="nucleotide sequence ID" value="NZ_JAJATZ010000001.1"/>
</dbReference>
<name>A0ABS8BQW9_9RHOB</name>
<reference evidence="2" key="1">
    <citation type="submission" date="2021-10" db="EMBL/GenBank/DDBJ databases">
        <title>Loktanella gaetbuli sp. nov., isolated from a tidal flat.</title>
        <authorList>
            <person name="Park S."/>
            <person name="Yoon J.-H."/>
        </authorList>
    </citation>
    <scope>NUCLEOTIDE SEQUENCE</scope>
    <source>
        <strain evidence="2">TSTF-M6</strain>
    </source>
</reference>
<dbReference type="Proteomes" id="UP001138961">
    <property type="component" value="Unassembled WGS sequence"/>
</dbReference>
<accession>A0ABS8BQW9</accession>
<feature type="signal peptide" evidence="1">
    <location>
        <begin position="1"/>
        <end position="17"/>
    </location>
</feature>
<keyword evidence="3" id="KW-1185">Reference proteome</keyword>